<dbReference type="KEGG" id="sqz:FQU76_02540"/>
<gene>
    <name evidence="2" type="ORF">FQU76_02540</name>
</gene>
<dbReference type="Proteomes" id="UP000320580">
    <property type="component" value="Chromosome"/>
</dbReference>
<dbReference type="NCBIfam" id="TIGR03891">
    <property type="entry name" value="thiopep_ocin"/>
    <property type="match status" value="1"/>
</dbReference>
<name>A0A5B8IEG5_9ACTN</name>
<dbReference type="OrthoDB" id="4678170at2"/>
<dbReference type="AlphaFoldDB" id="A0A5B8IEG5"/>
<feature type="domain" description="Thiopeptide-type bacteriocin biosynthesis" evidence="1">
    <location>
        <begin position="11"/>
        <end position="265"/>
    </location>
</feature>
<dbReference type="InterPro" id="IPR023809">
    <property type="entry name" value="Thiopep_bacteriocin_synth_dom"/>
</dbReference>
<organism evidence="2 3">
    <name type="scientific">Streptomyces qinzhouensis</name>
    <dbReference type="NCBI Taxonomy" id="2599401"/>
    <lineage>
        <taxon>Bacteria</taxon>
        <taxon>Bacillati</taxon>
        <taxon>Actinomycetota</taxon>
        <taxon>Actinomycetes</taxon>
        <taxon>Kitasatosporales</taxon>
        <taxon>Streptomycetaceae</taxon>
        <taxon>Streptomyces</taxon>
    </lineage>
</organism>
<keyword evidence="3" id="KW-1185">Reference proteome</keyword>
<dbReference type="EMBL" id="CP042266">
    <property type="protein sequence ID" value="QDY75569.1"/>
    <property type="molecule type" value="Genomic_DNA"/>
</dbReference>
<dbReference type="RefSeq" id="WP_146478880.1">
    <property type="nucleotide sequence ID" value="NZ_CP042266.1"/>
</dbReference>
<evidence type="ECO:0000313" key="3">
    <source>
        <dbReference type="Proteomes" id="UP000320580"/>
    </source>
</evidence>
<reference evidence="2 3" key="1">
    <citation type="submission" date="2019-07" db="EMBL/GenBank/DDBJ databases">
        <authorList>
            <person name="Zhu P."/>
        </authorList>
    </citation>
    <scope>NUCLEOTIDE SEQUENCE [LARGE SCALE GENOMIC DNA]</scope>
    <source>
        <strain evidence="2 3">SSL-25</strain>
    </source>
</reference>
<protein>
    <recommendedName>
        <fullName evidence="1">Thiopeptide-type bacteriocin biosynthesis domain-containing protein</fullName>
    </recommendedName>
</protein>
<accession>A0A5B8IEG5</accession>
<evidence type="ECO:0000313" key="2">
    <source>
        <dbReference type="EMBL" id="QDY75569.1"/>
    </source>
</evidence>
<evidence type="ECO:0000259" key="1">
    <source>
        <dbReference type="Pfam" id="PF14028"/>
    </source>
</evidence>
<sequence length="271" mass="30422">MPDAEYPEDRWVQVNLTTPYPLPSRLYGRIADLAGELLQGQGPACEFFFMHKPPGLRIRFQAGRLGDVPGLRAELLDRTAEFGDVVATVYEPEAYLFGGHAAMPYVHRLFTADALAWLDCHRQGATRQPLATWRISLLLLRELLDGLRVVGWEHRGVWDVVRSETGRALEPSPGDRGRLRAEQGIRDWWGRPRENALAALPEEWRPRIAAHGEAVRRAAEAWRTGYFEAGQAVRGPRRAAAYAVIFHWNRAALPATRQCLLTEALASDGVV</sequence>
<proteinExistence type="predicted"/>
<dbReference type="Pfam" id="PF14028">
    <property type="entry name" value="Lant_dehydr_C"/>
    <property type="match status" value="1"/>
</dbReference>